<feature type="transmembrane region" description="Helical" evidence="6">
    <location>
        <begin position="250"/>
        <end position="271"/>
    </location>
</feature>
<dbReference type="AlphaFoldDB" id="A0A1H8JSV8"/>
<reference evidence="7 8" key="1">
    <citation type="submission" date="2016-10" db="EMBL/GenBank/DDBJ databases">
        <authorList>
            <person name="de Groot N.N."/>
        </authorList>
    </citation>
    <scope>NUCLEOTIDE SEQUENCE [LARGE SCALE GENOMIC DNA]</scope>
    <source>
        <strain evidence="7 8">CGMCC 1.10434</strain>
    </source>
</reference>
<dbReference type="STRING" id="872970.SAMN04488134_10263"/>
<keyword evidence="2" id="KW-1003">Cell membrane</keyword>
<evidence type="ECO:0000313" key="7">
    <source>
        <dbReference type="EMBL" id="SEN83824.1"/>
    </source>
</evidence>
<feature type="transmembrane region" description="Helical" evidence="6">
    <location>
        <begin position="92"/>
        <end position="112"/>
    </location>
</feature>
<sequence>MKQYIGILVSFFCSEISKTLYFVTIAWLLYQVTGRADFTGLLVSLGFLPSLLSNIYIGVIVDRFSTKLIASIALIGNLIAVSLMFASLSLGSLVPIIVFSIHMFQQLMGTVFRTTLQAHSAKSFPPQQLPKVIAYTNAVTIFGALIGASVGGWLIRQEWLILTVSLIIGFYLLAVVTVNFINSSAVTNQDKPKKTSLHRQLIDGLHYLIKHPFLFRLFSMTMVGQLVYHTSIGFLSVYTIDHINEQATTYGWLDATLSVGGGLAGLVGFWWFRKTRQFHTVGSLILTGAGLLILALPSNFTFPAFIGVSLIGLGTTWIRVLLQSTQQILTARAYHGRMSSYRMLINHGSIVISAPFLGWIANQYRAANVYAFLLIPVVGALIIAILPRTLSLLKQAVTQSLS</sequence>
<protein>
    <submittedName>
        <fullName evidence="7">Major Facilitator Superfamily protein</fullName>
    </submittedName>
</protein>
<evidence type="ECO:0000256" key="5">
    <source>
        <dbReference type="ARBA" id="ARBA00023136"/>
    </source>
</evidence>
<evidence type="ECO:0000313" key="8">
    <source>
        <dbReference type="Proteomes" id="UP000199300"/>
    </source>
</evidence>
<dbReference type="GO" id="GO:0022857">
    <property type="term" value="F:transmembrane transporter activity"/>
    <property type="evidence" value="ECO:0007669"/>
    <property type="project" value="InterPro"/>
</dbReference>
<organism evidence="7 8">
    <name type="scientific">Amphibacillus marinus</name>
    <dbReference type="NCBI Taxonomy" id="872970"/>
    <lineage>
        <taxon>Bacteria</taxon>
        <taxon>Bacillati</taxon>
        <taxon>Bacillota</taxon>
        <taxon>Bacilli</taxon>
        <taxon>Bacillales</taxon>
        <taxon>Bacillaceae</taxon>
        <taxon>Amphibacillus</taxon>
    </lineage>
</organism>
<dbReference type="RefSeq" id="WP_177178203.1">
    <property type="nucleotide sequence ID" value="NZ_FODJ01000002.1"/>
</dbReference>
<feature type="transmembrane region" description="Helical" evidence="6">
    <location>
        <begin position="159"/>
        <end position="181"/>
    </location>
</feature>
<feature type="transmembrane region" description="Helical" evidence="6">
    <location>
        <begin position="68"/>
        <end position="86"/>
    </location>
</feature>
<keyword evidence="8" id="KW-1185">Reference proteome</keyword>
<feature type="transmembrane region" description="Helical" evidence="6">
    <location>
        <begin position="132"/>
        <end position="153"/>
    </location>
</feature>
<dbReference type="EMBL" id="FODJ01000002">
    <property type="protein sequence ID" value="SEN83824.1"/>
    <property type="molecule type" value="Genomic_DNA"/>
</dbReference>
<evidence type="ECO:0000256" key="3">
    <source>
        <dbReference type="ARBA" id="ARBA00022692"/>
    </source>
</evidence>
<accession>A0A1H8JSV8</accession>
<comment type="subcellular location">
    <subcellularLocation>
        <location evidence="1">Cell membrane</location>
        <topology evidence="1">Multi-pass membrane protein</topology>
    </subcellularLocation>
</comment>
<dbReference type="Pfam" id="PF07690">
    <property type="entry name" value="MFS_1"/>
    <property type="match status" value="1"/>
</dbReference>
<dbReference type="PANTHER" id="PTHR23513">
    <property type="entry name" value="INTEGRAL MEMBRANE EFFLUX PROTEIN-RELATED"/>
    <property type="match status" value="1"/>
</dbReference>
<feature type="transmembrane region" description="Helical" evidence="6">
    <location>
        <begin position="302"/>
        <end position="322"/>
    </location>
</feature>
<evidence type="ECO:0000256" key="2">
    <source>
        <dbReference type="ARBA" id="ARBA00022475"/>
    </source>
</evidence>
<keyword evidence="5 6" id="KW-0472">Membrane</keyword>
<feature type="transmembrane region" description="Helical" evidence="6">
    <location>
        <begin position="213"/>
        <end position="238"/>
    </location>
</feature>
<dbReference type="CDD" id="cd06173">
    <property type="entry name" value="MFS_MefA_like"/>
    <property type="match status" value="1"/>
</dbReference>
<dbReference type="PANTHER" id="PTHR23513:SF11">
    <property type="entry name" value="STAPHYLOFERRIN A TRANSPORTER"/>
    <property type="match status" value="1"/>
</dbReference>
<dbReference type="Gene3D" id="1.20.1250.20">
    <property type="entry name" value="MFS general substrate transporter like domains"/>
    <property type="match status" value="1"/>
</dbReference>
<dbReference type="SUPFAM" id="SSF103473">
    <property type="entry name" value="MFS general substrate transporter"/>
    <property type="match status" value="1"/>
</dbReference>
<dbReference type="InterPro" id="IPR011701">
    <property type="entry name" value="MFS"/>
</dbReference>
<name>A0A1H8JSV8_9BACI</name>
<evidence type="ECO:0000256" key="1">
    <source>
        <dbReference type="ARBA" id="ARBA00004651"/>
    </source>
</evidence>
<dbReference type="Proteomes" id="UP000199300">
    <property type="component" value="Unassembled WGS sequence"/>
</dbReference>
<feature type="transmembrane region" description="Helical" evidence="6">
    <location>
        <begin position="7"/>
        <end position="29"/>
    </location>
</feature>
<dbReference type="GO" id="GO:0005886">
    <property type="term" value="C:plasma membrane"/>
    <property type="evidence" value="ECO:0007669"/>
    <property type="project" value="UniProtKB-SubCell"/>
</dbReference>
<feature type="transmembrane region" description="Helical" evidence="6">
    <location>
        <begin position="343"/>
        <end position="361"/>
    </location>
</feature>
<feature type="transmembrane region" description="Helical" evidence="6">
    <location>
        <begin position="278"/>
        <end position="296"/>
    </location>
</feature>
<feature type="transmembrane region" description="Helical" evidence="6">
    <location>
        <begin position="41"/>
        <end position="61"/>
    </location>
</feature>
<keyword evidence="3 6" id="KW-0812">Transmembrane</keyword>
<proteinExistence type="predicted"/>
<evidence type="ECO:0000256" key="6">
    <source>
        <dbReference type="SAM" id="Phobius"/>
    </source>
</evidence>
<keyword evidence="4 6" id="KW-1133">Transmembrane helix</keyword>
<dbReference type="InterPro" id="IPR036259">
    <property type="entry name" value="MFS_trans_sf"/>
</dbReference>
<evidence type="ECO:0000256" key="4">
    <source>
        <dbReference type="ARBA" id="ARBA00022989"/>
    </source>
</evidence>
<feature type="transmembrane region" description="Helical" evidence="6">
    <location>
        <begin position="367"/>
        <end position="386"/>
    </location>
</feature>
<gene>
    <name evidence="7" type="ORF">SAMN04488134_10263</name>
</gene>